<evidence type="ECO:0000256" key="1">
    <source>
        <dbReference type="SAM" id="MobiDB-lite"/>
    </source>
</evidence>
<protein>
    <submittedName>
        <fullName evidence="2">Uncharacterized protein</fullName>
    </submittedName>
</protein>
<reference evidence="2" key="1">
    <citation type="journal article" date="2020" name="Stud. Mycol.">
        <title>101 Dothideomycetes genomes: a test case for predicting lifestyles and emergence of pathogens.</title>
        <authorList>
            <person name="Haridas S."/>
            <person name="Albert R."/>
            <person name="Binder M."/>
            <person name="Bloem J."/>
            <person name="Labutti K."/>
            <person name="Salamov A."/>
            <person name="Andreopoulos B."/>
            <person name="Baker S."/>
            <person name="Barry K."/>
            <person name="Bills G."/>
            <person name="Bluhm B."/>
            <person name="Cannon C."/>
            <person name="Castanera R."/>
            <person name="Culley D."/>
            <person name="Daum C."/>
            <person name="Ezra D."/>
            <person name="Gonzalez J."/>
            <person name="Henrissat B."/>
            <person name="Kuo A."/>
            <person name="Liang C."/>
            <person name="Lipzen A."/>
            <person name="Lutzoni F."/>
            <person name="Magnuson J."/>
            <person name="Mondo S."/>
            <person name="Nolan M."/>
            <person name="Ohm R."/>
            <person name="Pangilinan J."/>
            <person name="Park H.-J."/>
            <person name="Ramirez L."/>
            <person name="Alfaro M."/>
            <person name="Sun H."/>
            <person name="Tritt A."/>
            <person name="Yoshinaga Y."/>
            <person name="Zwiers L.-H."/>
            <person name="Turgeon B."/>
            <person name="Goodwin S."/>
            <person name="Spatafora J."/>
            <person name="Crous P."/>
            <person name="Grigoriev I."/>
        </authorList>
    </citation>
    <scope>NUCLEOTIDE SEQUENCE</scope>
    <source>
        <strain evidence="2">CBS 113818</strain>
    </source>
</reference>
<name>A0A6A7A6E7_9PLEO</name>
<evidence type="ECO:0000313" key="2">
    <source>
        <dbReference type="EMBL" id="KAF2828733.1"/>
    </source>
</evidence>
<sequence>MSTKSLRRLTIKAKQSFSGLKPFEGNDASNGTCDNSIPSGTENVFPGLEDFGALRAYMHSIVSDPNHSPPAKESPSRRKRLMGSLRSLTSLRGAQSPSSKEKGKELAEHTVEPESPRTPLRPRRIRPSLALNFEESSPDQPFFDLALRRRSASSSMVVHHSSPVPIPIPAKQEDLLPTAAAQPSGMLPGTIPDSPNLLQLVLDRDNFQDSTAPNSSPLRPQADVVPDPLPTPMPGTNIGFSDEDLIGKPSPPQGNKASLRETSSYFGISANDNSNNSDLSDIVGEAQHLADMAALTNSFTNPNAGRGVMAIAALDEVEKARLFRTRVRRSGSTIEVNNDSDFAESQEGSIMGPFSTPCNELQSTEVDSSSRCFSPINIDHVVFDFPTHNTIDRQPTHETYLVEQVQTQMGLQKQAQLWAATAPQLHTLDDTDPQPVNAWGTQGSLYDGTGYGDESSSASPRPSTSSTVPREDTEVADKNVCTAALVAEDSLAMAHHHEALEEVIRAYAALEEEGASPIGEDMIGDVVADDELAHSTADCSQGA</sequence>
<feature type="region of interest" description="Disordered" evidence="1">
    <location>
        <begin position="18"/>
        <end position="41"/>
    </location>
</feature>
<evidence type="ECO:0000313" key="3">
    <source>
        <dbReference type="Proteomes" id="UP000799424"/>
    </source>
</evidence>
<dbReference type="Proteomes" id="UP000799424">
    <property type="component" value="Unassembled WGS sequence"/>
</dbReference>
<accession>A0A6A7A6E7</accession>
<dbReference type="OrthoDB" id="498204at2759"/>
<feature type="region of interest" description="Disordered" evidence="1">
    <location>
        <begin position="427"/>
        <end position="475"/>
    </location>
</feature>
<proteinExistence type="predicted"/>
<feature type="compositionally biased region" description="Basic and acidic residues" evidence="1">
    <location>
        <begin position="99"/>
        <end position="115"/>
    </location>
</feature>
<feature type="compositionally biased region" description="Low complexity" evidence="1">
    <location>
        <begin position="455"/>
        <end position="467"/>
    </location>
</feature>
<keyword evidence="3" id="KW-1185">Reference proteome</keyword>
<organism evidence="2 3">
    <name type="scientific">Ophiobolus disseminans</name>
    <dbReference type="NCBI Taxonomy" id="1469910"/>
    <lineage>
        <taxon>Eukaryota</taxon>
        <taxon>Fungi</taxon>
        <taxon>Dikarya</taxon>
        <taxon>Ascomycota</taxon>
        <taxon>Pezizomycotina</taxon>
        <taxon>Dothideomycetes</taxon>
        <taxon>Pleosporomycetidae</taxon>
        <taxon>Pleosporales</taxon>
        <taxon>Pleosporineae</taxon>
        <taxon>Phaeosphaeriaceae</taxon>
        <taxon>Ophiobolus</taxon>
    </lineage>
</organism>
<feature type="region of interest" description="Disordered" evidence="1">
    <location>
        <begin position="88"/>
        <end position="124"/>
    </location>
</feature>
<gene>
    <name evidence="2" type="ORF">CC86DRAFT_368883</name>
</gene>
<dbReference type="EMBL" id="MU006222">
    <property type="protein sequence ID" value="KAF2828733.1"/>
    <property type="molecule type" value="Genomic_DNA"/>
</dbReference>
<dbReference type="AlphaFoldDB" id="A0A6A7A6E7"/>
<feature type="compositionally biased region" description="Polar residues" evidence="1">
    <location>
        <begin position="27"/>
        <end position="41"/>
    </location>
</feature>
<feature type="compositionally biased region" description="Polar residues" evidence="1">
    <location>
        <begin position="88"/>
        <end position="98"/>
    </location>
</feature>